<dbReference type="PANTHER" id="PTHR48040:SF60">
    <property type="entry name" value="ABC TRANSPORTER DOMAIN-CONTAINING PROTEIN"/>
    <property type="match status" value="1"/>
</dbReference>
<keyword evidence="2 5" id="KW-0812">Transmembrane</keyword>
<proteinExistence type="predicted"/>
<dbReference type="AlphaFoldDB" id="A0A7J7L9S2"/>
<sequence>MALSLFRFIAAAGRTTVVANTLGTFTLLLVFILGGYIVAKDDIEPFIIWGYYVSPMSYGQNAIAMNEFLDDRWSTIRSSDFPSGKLTVGKALLRARGLYTDEYWVDSRQRRDEYTKERLDAILNCAHACPNGLNPGNR</sequence>
<evidence type="ECO:0000313" key="8">
    <source>
        <dbReference type="Proteomes" id="UP000541444"/>
    </source>
</evidence>
<feature type="transmembrane region" description="Helical" evidence="5">
    <location>
        <begin position="20"/>
        <end position="39"/>
    </location>
</feature>
<evidence type="ECO:0000259" key="6">
    <source>
        <dbReference type="Pfam" id="PF01061"/>
    </source>
</evidence>
<feature type="domain" description="ABC-2 type transporter transmembrane" evidence="6">
    <location>
        <begin position="1"/>
        <end position="68"/>
    </location>
</feature>
<evidence type="ECO:0000256" key="4">
    <source>
        <dbReference type="ARBA" id="ARBA00023136"/>
    </source>
</evidence>
<comment type="caution">
    <text evidence="7">The sequence shown here is derived from an EMBL/GenBank/DDBJ whole genome shotgun (WGS) entry which is preliminary data.</text>
</comment>
<evidence type="ECO:0000256" key="2">
    <source>
        <dbReference type="ARBA" id="ARBA00022692"/>
    </source>
</evidence>
<dbReference type="OrthoDB" id="1436834at2759"/>
<evidence type="ECO:0000256" key="5">
    <source>
        <dbReference type="SAM" id="Phobius"/>
    </source>
</evidence>
<name>A0A7J7L9S2_9MAGN</name>
<evidence type="ECO:0000313" key="7">
    <source>
        <dbReference type="EMBL" id="KAF6139397.1"/>
    </source>
</evidence>
<protein>
    <recommendedName>
        <fullName evidence="6">ABC-2 type transporter transmembrane domain-containing protein</fullName>
    </recommendedName>
</protein>
<gene>
    <name evidence="7" type="ORF">GIB67_026239</name>
</gene>
<dbReference type="InterPro" id="IPR013525">
    <property type="entry name" value="ABC2_TM"/>
</dbReference>
<reference evidence="7 8" key="1">
    <citation type="journal article" date="2020" name="IScience">
        <title>Genome Sequencing of the Endangered Kingdonia uniflora (Circaeasteraceae, Ranunculales) Reveals Potential Mechanisms of Evolutionary Specialization.</title>
        <authorList>
            <person name="Sun Y."/>
            <person name="Deng T."/>
            <person name="Zhang A."/>
            <person name="Moore M.J."/>
            <person name="Landis J.B."/>
            <person name="Lin N."/>
            <person name="Zhang H."/>
            <person name="Zhang X."/>
            <person name="Huang J."/>
            <person name="Zhang X."/>
            <person name="Sun H."/>
            <person name="Wang H."/>
        </authorList>
    </citation>
    <scope>NUCLEOTIDE SEQUENCE [LARGE SCALE GENOMIC DNA]</scope>
    <source>
        <strain evidence="7">TB1705</strain>
        <tissue evidence="7">Leaf</tissue>
    </source>
</reference>
<comment type="subcellular location">
    <subcellularLocation>
        <location evidence="1">Membrane</location>
        <topology evidence="1">Multi-pass membrane protein</topology>
    </subcellularLocation>
</comment>
<keyword evidence="4 5" id="KW-0472">Membrane</keyword>
<dbReference type="GO" id="GO:0140359">
    <property type="term" value="F:ABC-type transporter activity"/>
    <property type="evidence" value="ECO:0007669"/>
    <property type="project" value="InterPro"/>
</dbReference>
<keyword evidence="3 5" id="KW-1133">Transmembrane helix</keyword>
<dbReference type="GO" id="GO:0016020">
    <property type="term" value="C:membrane"/>
    <property type="evidence" value="ECO:0007669"/>
    <property type="project" value="UniProtKB-SubCell"/>
</dbReference>
<dbReference type="Pfam" id="PF01061">
    <property type="entry name" value="ABC2_membrane"/>
    <property type="match status" value="1"/>
</dbReference>
<evidence type="ECO:0000256" key="3">
    <source>
        <dbReference type="ARBA" id="ARBA00022989"/>
    </source>
</evidence>
<organism evidence="7 8">
    <name type="scientific">Kingdonia uniflora</name>
    <dbReference type="NCBI Taxonomy" id="39325"/>
    <lineage>
        <taxon>Eukaryota</taxon>
        <taxon>Viridiplantae</taxon>
        <taxon>Streptophyta</taxon>
        <taxon>Embryophyta</taxon>
        <taxon>Tracheophyta</taxon>
        <taxon>Spermatophyta</taxon>
        <taxon>Magnoliopsida</taxon>
        <taxon>Ranunculales</taxon>
        <taxon>Circaeasteraceae</taxon>
        <taxon>Kingdonia</taxon>
    </lineage>
</organism>
<dbReference type="Proteomes" id="UP000541444">
    <property type="component" value="Unassembled WGS sequence"/>
</dbReference>
<dbReference type="PANTHER" id="PTHR48040">
    <property type="entry name" value="PLEIOTROPIC DRUG RESISTANCE PROTEIN 1-LIKE ISOFORM X1"/>
    <property type="match status" value="1"/>
</dbReference>
<evidence type="ECO:0000256" key="1">
    <source>
        <dbReference type="ARBA" id="ARBA00004141"/>
    </source>
</evidence>
<keyword evidence="8" id="KW-1185">Reference proteome</keyword>
<accession>A0A7J7L9S2</accession>
<dbReference type="EMBL" id="JACGCM010002493">
    <property type="protein sequence ID" value="KAF6139397.1"/>
    <property type="molecule type" value="Genomic_DNA"/>
</dbReference>